<dbReference type="GO" id="GO:0030288">
    <property type="term" value="C:outer membrane-bounded periplasmic space"/>
    <property type="evidence" value="ECO:0007669"/>
    <property type="project" value="TreeGrafter"/>
</dbReference>
<dbReference type="InterPro" id="IPR017570">
    <property type="entry name" value="Cyt_c_NO2Rdtase_formate-dep"/>
</dbReference>
<comment type="subcellular location">
    <subcellularLocation>
        <location evidence="1">Cell envelope</location>
    </subcellularLocation>
</comment>
<evidence type="ECO:0000256" key="6">
    <source>
        <dbReference type="ARBA" id="ARBA00022723"/>
    </source>
</evidence>
<evidence type="ECO:0000256" key="2">
    <source>
        <dbReference type="ARBA" id="ARBA00009288"/>
    </source>
</evidence>
<dbReference type="GO" id="GO:0042128">
    <property type="term" value="P:nitrate assimilation"/>
    <property type="evidence" value="ECO:0007669"/>
    <property type="project" value="UniProtKB-UniPathway"/>
</dbReference>
<dbReference type="HAMAP" id="MF_01182">
    <property type="entry name" value="Cytochrom_C552"/>
    <property type="match status" value="1"/>
</dbReference>
<dbReference type="GO" id="GO:0042279">
    <property type="term" value="F:nitrite reductase (cytochrome, ammonia-forming) activity"/>
    <property type="evidence" value="ECO:0007669"/>
    <property type="project" value="UniProtKB-EC"/>
</dbReference>
<dbReference type="SUPFAM" id="SSF48695">
    <property type="entry name" value="Multiheme cytochromes"/>
    <property type="match status" value="1"/>
</dbReference>
<evidence type="ECO:0000256" key="5">
    <source>
        <dbReference type="ARBA" id="ARBA00022617"/>
    </source>
</evidence>
<dbReference type="InterPro" id="IPR003321">
    <property type="entry name" value="Cyt_c552"/>
</dbReference>
<keyword evidence="15" id="KW-1185">Reference proteome</keyword>
<keyword evidence="10" id="KW-0249">Electron transport</keyword>
<dbReference type="CDD" id="cd00548">
    <property type="entry name" value="NrfA-like"/>
    <property type="match status" value="1"/>
</dbReference>
<dbReference type="PANTHER" id="PTHR30633:SF0">
    <property type="entry name" value="CYTOCHROME C-552"/>
    <property type="match status" value="1"/>
</dbReference>
<keyword evidence="9" id="KW-0106">Calcium</keyword>
<keyword evidence="12" id="KW-0408">Iron</keyword>
<reference evidence="14 15" key="1">
    <citation type="submission" date="2017-09" db="EMBL/GenBank/DDBJ databases">
        <title>Genomics of the genus Arcobacter.</title>
        <authorList>
            <person name="Perez-Cataluna A."/>
            <person name="Figueras M.J."/>
            <person name="Salas-Masso N."/>
        </authorList>
    </citation>
    <scope>NUCLEOTIDE SEQUENCE [LARGE SCALE GENOMIC DNA]</scope>
    <source>
        <strain evidence="14 15">DSM 18005</strain>
    </source>
</reference>
<evidence type="ECO:0000313" key="15">
    <source>
        <dbReference type="Proteomes" id="UP000233248"/>
    </source>
</evidence>
<dbReference type="OrthoDB" id="9780421at2"/>
<dbReference type="EMBL" id="NXIF01000005">
    <property type="protein sequence ID" value="PKI82043.1"/>
    <property type="molecule type" value="Genomic_DNA"/>
</dbReference>
<dbReference type="UniPathway" id="UPA00653"/>
<dbReference type="PANTHER" id="PTHR30633">
    <property type="entry name" value="CYTOCHROME C-552 RESPIRATORY NITRITE REDUCTASE"/>
    <property type="match status" value="1"/>
</dbReference>
<name>A0A2N1J668_9BACT</name>
<dbReference type="EC" id="1.7.2.2" evidence="3"/>
<evidence type="ECO:0000256" key="8">
    <source>
        <dbReference type="ARBA" id="ARBA00022764"/>
    </source>
</evidence>
<keyword evidence="5" id="KW-0349">Heme</keyword>
<dbReference type="Proteomes" id="UP000233248">
    <property type="component" value="Unassembled WGS sequence"/>
</dbReference>
<dbReference type="NCBIfam" id="NF008339">
    <property type="entry name" value="PRK11125.1"/>
    <property type="match status" value="1"/>
</dbReference>
<keyword evidence="6" id="KW-0479">Metal-binding</keyword>
<evidence type="ECO:0000256" key="3">
    <source>
        <dbReference type="ARBA" id="ARBA00011887"/>
    </source>
</evidence>
<keyword evidence="4" id="KW-0813">Transport</keyword>
<dbReference type="InterPro" id="IPR036280">
    <property type="entry name" value="Multihaem_cyt_sf"/>
</dbReference>
<dbReference type="KEGG" id="ahs:AHALO_0413"/>
<dbReference type="Gene3D" id="1.20.140.10">
    <property type="entry name" value="Butyryl-CoA Dehydrogenase, subunit A, domain 3"/>
    <property type="match status" value="1"/>
</dbReference>
<dbReference type="RefSeq" id="WP_101183297.1">
    <property type="nucleotide sequence ID" value="NZ_CP031218.1"/>
</dbReference>
<proteinExistence type="inferred from homology"/>
<evidence type="ECO:0000256" key="9">
    <source>
        <dbReference type="ARBA" id="ARBA00022837"/>
    </source>
</evidence>
<comment type="similarity">
    <text evidence="2">Belongs to the cytochrome c-552 family.</text>
</comment>
<keyword evidence="7" id="KW-0732">Signal</keyword>
<sequence>MKKYKILLAISLIAIGLMSVLVASINEKKDEQKQINSVPQMEKRWETKNEEFRKYYPRQFDSWKQTKNSDDIHDMLKEYPELVVLWAGYGFSKDYNAPRGHFYAIEDNRNTLRTGAPVDEKTGPMPTACWTCKSPDVPRLMDEQGEEEYFTGKWAKYGSEVINPIGCMDCHNPKTMELQVNRKYLDRALATEGTLKMEDATQQDMRTLVCAQCHVEYYFDKRKTASGKKAAVVTLPWKNGFTVDDMEKYYDEIEFSDWTHKISKTPMLKAQHPGYEMWKTGAHGRNNVSCADCHMPYTQEGGIKYTDHNIGNPLENMSKTCMNCHRVSEKELLANINEKRERKNELHKKAMVQISAAHLEAGKAWEVGATKEEMAPVLKDIRHAQWRWDYAVASHPAFFHAPEETLRVLATAIDKAGQARIKLAKILAKHGAVDYKAPEYKTKEEAQKIIGLPFKKLVEDKERFNKNLVPQWKKEAEKKGLYNPESTKGIEDKTSYN</sequence>
<evidence type="ECO:0000256" key="12">
    <source>
        <dbReference type="ARBA" id="ARBA00023004"/>
    </source>
</evidence>
<gene>
    <name evidence="14" type="ORF">CP960_00870</name>
</gene>
<organism evidence="14 15">
    <name type="scientific">Malaciobacter halophilus</name>
    <dbReference type="NCBI Taxonomy" id="197482"/>
    <lineage>
        <taxon>Bacteria</taxon>
        <taxon>Pseudomonadati</taxon>
        <taxon>Campylobacterota</taxon>
        <taxon>Epsilonproteobacteria</taxon>
        <taxon>Campylobacterales</taxon>
        <taxon>Arcobacteraceae</taxon>
        <taxon>Malaciobacter</taxon>
    </lineage>
</organism>
<evidence type="ECO:0000256" key="4">
    <source>
        <dbReference type="ARBA" id="ARBA00022448"/>
    </source>
</evidence>
<accession>A0A2N1J668</accession>
<comment type="caution">
    <text evidence="14">The sequence shown here is derived from an EMBL/GenBank/DDBJ whole genome shotgun (WGS) entry which is preliminary data.</text>
</comment>
<evidence type="ECO:0000256" key="10">
    <source>
        <dbReference type="ARBA" id="ARBA00022982"/>
    </source>
</evidence>
<dbReference type="AlphaFoldDB" id="A0A2N1J668"/>
<keyword evidence="11" id="KW-0560">Oxidoreductase</keyword>
<evidence type="ECO:0000313" key="14">
    <source>
        <dbReference type="EMBL" id="PKI82043.1"/>
    </source>
</evidence>
<dbReference type="GO" id="GO:0005509">
    <property type="term" value="F:calcium ion binding"/>
    <property type="evidence" value="ECO:0007669"/>
    <property type="project" value="InterPro"/>
</dbReference>
<dbReference type="GO" id="GO:0019645">
    <property type="term" value="P:anaerobic electron transport chain"/>
    <property type="evidence" value="ECO:0007669"/>
    <property type="project" value="TreeGrafter"/>
</dbReference>
<dbReference type="Gene3D" id="1.10.1130.10">
    <property type="entry name" value="Flavocytochrome C3, Chain A"/>
    <property type="match status" value="1"/>
</dbReference>
<comment type="catalytic activity">
    <reaction evidence="13">
        <text>6 Fe(III)-[cytochrome c] + NH4(+) + 2 H2O = 6 Fe(II)-[cytochrome c] + nitrite + 8 H(+)</text>
        <dbReference type="Rhea" id="RHEA:13089"/>
        <dbReference type="Rhea" id="RHEA-COMP:10350"/>
        <dbReference type="Rhea" id="RHEA-COMP:14399"/>
        <dbReference type="ChEBI" id="CHEBI:15377"/>
        <dbReference type="ChEBI" id="CHEBI:15378"/>
        <dbReference type="ChEBI" id="CHEBI:16301"/>
        <dbReference type="ChEBI" id="CHEBI:28938"/>
        <dbReference type="ChEBI" id="CHEBI:29033"/>
        <dbReference type="ChEBI" id="CHEBI:29034"/>
        <dbReference type="EC" id="1.7.2.2"/>
    </reaction>
</comment>
<dbReference type="PIRSF" id="PIRSF000243">
    <property type="entry name" value="Cyt_c552"/>
    <property type="match status" value="1"/>
</dbReference>
<dbReference type="GO" id="GO:0020037">
    <property type="term" value="F:heme binding"/>
    <property type="evidence" value="ECO:0007669"/>
    <property type="project" value="InterPro"/>
</dbReference>
<protein>
    <recommendedName>
        <fullName evidence="3">nitrite reductase (cytochrome; ammonia-forming)</fullName>
        <ecNumber evidence="3">1.7.2.2</ecNumber>
    </recommendedName>
</protein>
<evidence type="ECO:0000256" key="11">
    <source>
        <dbReference type="ARBA" id="ARBA00023002"/>
    </source>
</evidence>
<dbReference type="Pfam" id="PF02335">
    <property type="entry name" value="Cytochrom_C552"/>
    <property type="match status" value="1"/>
</dbReference>
<evidence type="ECO:0000256" key="13">
    <source>
        <dbReference type="ARBA" id="ARBA00049131"/>
    </source>
</evidence>
<evidence type="ECO:0000256" key="1">
    <source>
        <dbReference type="ARBA" id="ARBA00004196"/>
    </source>
</evidence>
<keyword evidence="8" id="KW-0574">Periplasm</keyword>
<evidence type="ECO:0000256" key="7">
    <source>
        <dbReference type="ARBA" id="ARBA00022729"/>
    </source>
</evidence>